<evidence type="ECO:0000313" key="1">
    <source>
        <dbReference type="EMBL" id="GBM65790.1"/>
    </source>
</evidence>
<gene>
    <name evidence="1" type="ORF">AVEN_196100_1</name>
</gene>
<evidence type="ECO:0000313" key="2">
    <source>
        <dbReference type="Proteomes" id="UP000499080"/>
    </source>
</evidence>
<reference evidence="1 2" key="1">
    <citation type="journal article" date="2019" name="Sci. Rep.">
        <title>Orb-weaving spider Araneus ventricosus genome elucidates the spidroin gene catalogue.</title>
        <authorList>
            <person name="Kono N."/>
            <person name="Nakamura H."/>
            <person name="Ohtoshi R."/>
            <person name="Moran D.A.P."/>
            <person name="Shinohara A."/>
            <person name="Yoshida Y."/>
            <person name="Fujiwara M."/>
            <person name="Mori M."/>
            <person name="Tomita M."/>
            <person name="Arakawa K."/>
        </authorList>
    </citation>
    <scope>NUCLEOTIDE SEQUENCE [LARGE SCALE GENOMIC DNA]</scope>
</reference>
<proteinExistence type="predicted"/>
<protein>
    <submittedName>
        <fullName evidence="1">Uncharacterized protein</fullName>
    </submittedName>
</protein>
<dbReference type="EMBL" id="BGPR01001995">
    <property type="protein sequence ID" value="GBM65790.1"/>
    <property type="molecule type" value="Genomic_DNA"/>
</dbReference>
<organism evidence="1 2">
    <name type="scientific">Araneus ventricosus</name>
    <name type="common">Orbweaver spider</name>
    <name type="synonym">Epeira ventricosa</name>
    <dbReference type="NCBI Taxonomy" id="182803"/>
    <lineage>
        <taxon>Eukaryota</taxon>
        <taxon>Metazoa</taxon>
        <taxon>Ecdysozoa</taxon>
        <taxon>Arthropoda</taxon>
        <taxon>Chelicerata</taxon>
        <taxon>Arachnida</taxon>
        <taxon>Araneae</taxon>
        <taxon>Araneomorphae</taxon>
        <taxon>Entelegynae</taxon>
        <taxon>Araneoidea</taxon>
        <taxon>Araneidae</taxon>
        <taxon>Araneus</taxon>
    </lineage>
</organism>
<sequence>MLILWWKGEFYRGFNRSQAKEPRRGKLGNYFDVKTKRLENTRNMAPSQIGAEISRSFERLLYGFLPIGEDIKSNFSNQESVSWTLVNSASW</sequence>
<keyword evidence="2" id="KW-1185">Reference proteome</keyword>
<dbReference type="AlphaFoldDB" id="A0A4Y2HKM6"/>
<comment type="caution">
    <text evidence="1">The sequence shown here is derived from an EMBL/GenBank/DDBJ whole genome shotgun (WGS) entry which is preliminary data.</text>
</comment>
<name>A0A4Y2HKM6_ARAVE</name>
<dbReference type="Proteomes" id="UP000499080">
    <property type="component" value="Unassembled WGS sequence"/>
</dbReference>
<accession>A0A4Y2HKM6</accession>